<organism evidence="2 3">
    <name type="scientific">Aspergillus versicolor CBS 583.65</name>
    <dbReference type="NCBI Taxonomy" id="1036611"/>
    <lineage>
        <taxon>Eukaryota</taxon>
        <taxon>Fungi</taxon>
        <taxon>Dikarya</taxon>
        <taxon>Ascomycota</taxon>
        <taxon>Pezizomycotina</taxon>
        <taxon>Eurotiomycetes</taxon>
        <taxon>Eurotiomycetidae</taxon>
        <taxon>Eurotiales</taxon>
        <taxon>Aspergillaceae</taxon>
        <taxon>Aspergillus</taxon>
        <taxon>Aspergillus subgen. Nidulantes</taxon>
    </lineage>
</organism>
<name>A0A1L9PVB1_ASPVE</name>
<evidence type="ECO:0000313" key="2">
    <source>
        <dbReference type="EMBL" id="OJJ05490.1"/>
    </source>
</evidence>
<gene>
    <name evidence="2" type="ORF">ASPVEDRAFT_45005</name>
</gene>
<dbReference type="RefSeq" id="XP_040671252.1">
    <property type="nucleotide sequence ID" value="XM_040813184.1"/>
</dbReference>
<dbReference type="InterPro" id="IPR032675">
    <property type="entry name" value="LRR_dom_sf"/>
</dbReference>
<dbReference type="Proteomes" id="UP000184073">
    <property type="component" value="Unassembled WGS sequence"/>
</dbReference>
<sequence>MPAGFDDDREHAATSSSTTDTASPNMSTTTLNTLPLETLSLICDYVAVEYKPSIYAFSQTNKQCQSASNKTRFQQIRLRVKTRQGLEDDVKTWHKILARNSALGSVRHLSVEGRVAPFWENAKTSAPAALLENSYAEQDSEDEFTNPGERYDHILRGPFYHLGVQEDQNEAAWMPLARLLAKLTGLKDLAYACERRLPECLLKALHLHIPRCRLHIKALDPPFLTEEEQEEQEEQDEYDVEDEDEDDYVDEYDYSLMRSSSLSTAVVPVAYDDDYRKHNEEAARLMARGLTPSLKYLYVIDSGPGFKYRPMTRGLSKEGLLPRKRLLQDIRDQGLEGYGQLEGLSLDPANLARLELWEKTVNFSRLRSLQLWRVRKDMLQKAANCEFTALKRLTLGIFNFRNEYDVSPLDRAAGAFIASLRPLEAIHMSGPFLKKSFKAILDHHGKSLRTLSLYPSEDRLVARFVITPTQIREIKQHCTKLYDLRLQMQRSAGDHEEQAIYKALGELPQLRQLSLRLDVYNAMKFANRAYPWQVESRYNRDILINMALDRQLAGGIFSLIAKGSPIESLRLSLGTDVPESFLDICQVMKRKWKCSRVSMMCPEEDKVIVQELGAKNRKRRMQVNKSTQLREYEEVFRELWPSNTGNWMDDWHSFPLAG</sequence>
<feature type="region of interest" description="Disordered" evidence="1">
    <location>
        <begin position="1"/>
        <end position="28"/>
    </location>
</feature>
<dbReference type="OrthoDB" id="3945550at2759"/>
<dbReference type="SUPFAM" id="SSF52047">
    <property type="entry name" value="RNI-like"/>
    <property type="match status" value="1"/>
</dbReference>
<dbReference type="VEuPathDB" id="FungiDB:ASPVEDRAFT_45005"/>
<feature type="compositionally biased region" description="Low complexity" evidence="1">
    <location>
        <begin position="13"/>
        <end position="28"/>
    </location>
</feature>
<dbReference type="EMBL" id="KV878133">
    <property type="protein sequence ID" value="OJJ05490.1"/>
    <property type="molecule type" value="Genomic_DNA"/>
</dbReference>
<protein>
    <submittedName>
        <fullName evidence="2">Uncharacterized protein</fullName>
    </submittedName>
</protein>
<feature type="compositionally biased region" description="Basic and acidic residues" evidence="1">
    <location>
        <begin position="1"/>
        <end position="12"/>
    </location>
</feature>
<accession>A0A1L9PVB1</accession>
<proteinExistence type="predicted"/>
<dbReference type="AlphaFoldDB" id="A0A1L9PVB1"/>
<reference evidence="3" key="1">
    <citation type="journal article" date="2017" name="Genome Biol.">
        <title>Comparative genomics reveals high biological diversity and specific adaptations in the industrially and medically important fungal genus Aspergillus.</title>
        <authorList>
            <person name="de Vries R.P."/>
            <person name="Riley R."/>
            <person name="Wiebenga A."/>
            <person name="Aguilar-Osorio G."/>
            <person name="Amillis S."/>
            <person name="Uchima C.A."/>
            <person name="Anderluh G."/>
            <person name="Asadollahi M."/>
            <person name="Askin M."/>
            <person name="Barry K."/>
            <person name="Battaglia E."/>
            <person name="Bayram O."/>
            <person name="Benocci T."/>
            <person name="Braus-Stromeyer S.A."/>
            <person name="Caldana C."/>
            <person name="Canovas D."/>
            <person name="Cerqueira G.C."/>
            <person name="Chen F."/>
            <person name="Chen W."/>
            <person name="Choi C."/>
            <person name="Clum A."/>
            <person name="Dos Santos R.A."/>
            <person name="Damasio A.R."/>
            <person name="Diallinas G."/>
            <person name="Emri T."/>
            <person name="Fekete E."/>
            <person name="Flipphi M."/>
            <person name="Freyberg S."/>
            <person name="Gallo A."/>
            <person name="Gournas C."/>
            <person name="Habgood R."/>
            <person name="Hainaut M."/>
            <person name="Harispe M.L."/>
            <person name="Henrissat B."/>
            <person name="Hilden K.S."/>
            <person name="Hope R."/>
            <person name="Hossain A."/>
            <person name="Karabika E."/>
            <person name="Karaffa L."/>
            <person name="Karanyi Z."/>
            <person name="Krasevec N."/>
            <person name="Kuo A."/>
            <person name="Kusch H."/>
            <person name="LaButti K."/>
            <person name="Lagendijk E.L."/>
            <person name="Lapidus A."/>
            <person name="Levasseur A."/>
            <person name="Lindquist E."/>
            <person name="Lipzen A."/>
            <person name="Logrieco A.F."/>
            <person name="MacCabe A."/>
            <person name="Maekelae M.R."/>
            <person name="Malavazi I."/>
            <person name="Melin P."/>
            <person name="Meyer V."/>
            <person name="Mielnichuk N."/>
            <person name="Miskei M."/>
            <person name="Molnar A.P."/>
            <person name="Mule G."/>
            <person name="Ngan C.Y."/>
            <person name="Orejas M."/>
            <person name="Orosz E."/>
            <person name="Ouedraogo J.P."/>
            <person name="Overkamp K.M."/>
            <person name="Park H.-S."/>
            <person name="Perrone G."/>
            <person name="Piumi F."/>
            <person name="Punt P.J."/>
            <person name="Ram A.F."/>
            <person name="Ramon A."/>
            <person name="Rauscher S."/>
            <person name="Record E."/>
            <person name="Riano-Pachon D.M."/>
            <person name="Robert V."/>
            <person name="Roehrig J."/>
            <person name="Ruller R."/>
            <person name="Salamov A."/>
            <person name="Salih N.S."/>
            <person name="Samson R.A."/>
            <person name="Sandor E."/>
            <person name="Sanguinetti M."/>
            <person name="Schuetze T."/>
            <person name="Sepcic K."/>
            <person name="Shelest E."/>
            <person name="Sherlock G."/>
            <person name="Sophianopoulou V."/>
            <person name="Squina F.M."/>
            <person name="Sun H."/>
            <person name="Susca A."/>
            <person name="Todd R.B."/>
            <person name="Tsang A."/>
            <person name="Unkles S.E."/>
            <person name="van de Wiele N."/>
            <person name="van Rossen-Uffink D."/>
            <person name="Oliveira J.V."/>
            <person name="Vesth T.C."/>
            <person name="Visser J."/>
            <person name="Yu J.-H."/>
            <person name="Zhou M."/>
            <person name="Andersen M.R."/>
            <person name="Archer D.B."/>
            <person name="Baker S.E."/>
            <person name="Benoit I."/>
            <person name="Brakhage A.A."/>
            <person name="Braus G.H."/>
            <person name="Fischer R."/>
            <person name="Frisvad J.C."/>
            <person name="Goldman G.H."/>
            <person name="Houbraken J."/>
            <person name="Oakley B."/>
            <person name="Pocsi I."/>
            <person name="Scazzocchio C."/>
            <person name="Seiboth B."/>
            <person name="vanKuyk P.A."/>
            <person name="Wortman J."/>
            <person name="Dyer P.S."/>
            <person name="Grigoriev I.V."/>
        </authorList>
    </citation>
    <scope>NUCLEOTIDE SEQUENCE [LARGE SCALE GENOMIC DNA]</scope>
    <source>
        <strain evidence="3">CBS 583.65</strain>
    </source>
</reference>
<evidence type="ECO:0000256" key="1">
    <source>
        <dbReference type="SAM" id="MobiDB-lite"/>
    </source>
</evidence>
<evidence type="ECO:0000313" key="3">
    <source>
        <dbReference type="Proteomes" id="UP000184073"/>
    </source>
</evidence>
<dbReference type="Gene3D" id="3.80.10.10">
    <property type="entry name" value="Ribonuclease Inhibitor"/>
    <property type="match status" value="1"/>
</dbReference>
<dbReference type="GeneID" id="63728695"/>
<keyword evidence="3" id="KW-1185">Reference proteome</keyword>
<dbReference type="STRING" id="1036611.A0A1L9PVB1"/>
<feature type="region of interest" description="Disordered" evidence="1">
    <location>
        <begin position="225"/>
        <end position="244"/>
    </location>
</feature>